<organism evidence="4 5">
    <name type="scientific">Polynucleobacter kasalickyi</name>
    <dbReference type="NCBI Taxonomy" id="1938817"/>
    <lineage>
        <taxon>Bacteria</taxon>
        <taxon>Pseudomonadati</taxon>
        <taxon>Pseudomonadota</taxon>
        <taxon>Betaproteobacteria</taxon>
        <taxon>Burkholderiales</taxon>
        <taxon>Burkholderiaceae</taxon>
        <taxon>Polynucleobacter</taxon>
    </lineage>
</organism>
<dbReference type="InterPro" id="IPR000212">
    <property type="entry name" value="DNA_helicase_UvrD/REP"/>
</dbReference>
<dbReference type="GO" id="GO:0000725">
    <property type="term" value="P:recombinational repair"/>
    <property type="evidence" value="ECO:0007669"/>
    <property type="project" value="TreeGrafter"/>
</dbReference>
<dbReference type="Gene3D" id="3.40.50.300">
    <property type="entry name" value="P-loop containing nucleotide triphosphate hydrolases"/>
    <property type="match status" value="2"/>
</dbReference>
<evidence type="ECO:0000259" key="3">
    <source>
        <dbReference type="Pfam" id="PF13538"/>
    </source>
</evidence>
<dbReference type="Pfam" id="PF08378">
    <property type="entry name" value="NERD"/>
    <property type="match status" value="1"/>
</dbReference>
<reference evidence="4 5" key="1">
    <citation type="submission" date="2017-04" db="EMBL/GenBank/DDBJ databases">
        <authorList>
            <person name="Afonso C.L."/>
            <person name="Miller P.J."/>
            <person name="Scott M.A."/>
            <person name="Spackman E."/>
            <person name="Goraichik I."/>
            <person name="Dimitrov K.M."/>
            <person name="Suarez D.L."/>
            <person name="Swayne D.E."/>
        </authorList>
    </citation>
    <scope>NUCLEOTIDE SEQUENCE [LARGE SCALE GENOMIC DNA]</scope>
    <source>
        <strain evidence="4 5">VK13</strain>
    </source>
</reference>
<dbReference type="GO" id="GO:0043138">
    <property type="term" value="F:3'-5' DNA helicase activity"/>
    <property type="evidence" value="ECO:0007669"/>
    <property type="project" value="TreeGrafter"/>
</dbReference>
<dbReference type="GO" id="GO:0003677">
    <property type="term" value="F:DNA binding"/>
    <property type="evidence" value="ECO:0007669"/>
    <property type="project" value="InterPro"/>
</dbReference>
<sequence length="571" mass="64988">MAKIIPELSESQLSELPSRGEAKVYRAIRDRLSDSFVVFFQISWILRLQDEQSKDGEIDFVVCHPDFGYLCIEVKGGGIEFDSQKGQWFSVDRQAQKHEIQNPINQAMKSKYSIRAKLNENERWQSLSLKNVLKGHAVFFPDIGDVNSLIRPDMPSALIGSSRNLQDLKSWIDSAFEYWQNDTPKFCPIGMRGIETFKKIFARSFTLMPLIASQLFDQEALRLILTKDQIKVLDLLRSHRRVAVSGGAGTGKTVLAIEKSRRLASEGFRTLLTCFNRPLADYLSTLCKGVENLEVMSFHQLCYRQIERASRSSGRNLKKEAMISYPGMGEYEVQLPNALSYSVDILPDRYDAIVCDEGQDFLEDFWLPLELLLSNYDNSPLYVFYDDNQDLYDRAGSFPIRETPISLTTNCRNTLPIHFASYKYYKGLPVSPPEIEGIDVQFDASENLVSQATKIHARIVEYIVRQGVAPEDIVVLIADKLNKSDYHFALNKLPLPKQVNWTVDGVRNQNNILIETVNRFKGLEASIVILWGLDSIDITQNRELLYVGMSRAKSLLIIVGKSSTCDYLKNL</sequence>
<evidence type="ECO:0000313" key="4">
    <source>
        <dbReference type="EMBL" id="SMC73699.1"/>
    </source>
</evidence>
<dbReference type="PANTHER" id="PTHR11070:SF2">
    <property type="entry name" value="ATP-DEPENDENT DNA HELICASE SRS2"/>
    <property type="match status" value="1"/>
</dbReference>
<dbReference type="SUPFAM" id="SSF52540">
    <property type="entry name" value="P-loop containing nucleoside triphosphate hydrolases"/>
    <property type="match status" value="1"/>
</dbReference>
<evidence type="ECO:0000256" key="1">
    <source>
        <dbReference type="ARBA" id="ARBA00034923"/>
    </source>
</evidence>
<dbReference type="OrthoDB" id="393237at2"/>
<proteinExistence type="predicted"/>
<dbReference type="Proteomes" id="UP000192708">
    <property type="component" value="Unassembled WGS sequence"/>
</dbReference>
<dbReference type="EMBL" id="FWXJ01000014">
    <property type="protein sequence ID" value="SMC73699.1"/>
    <property type="molecule type" value="Genomic_DNA"/>
</dbReference>
<evidence type="ECO:0000313" key="5">
    <source>
        <dbReference type="Proteomes" id="UP000192708"/>
    </source>
</evidence>
<evidence type="ECO:0000259" key="2">
    <source>
        <dbReference type="Pfam" id="PF08378"/>
    </source>
</evidence>
<accession>A0A1W2BL59</accession>
<feature type="domain" description="UvrD-like helicase C-terminal" evidence="3">
    <location>
        <begin position="513"/>
        <end position="559"/>
    </location>
</feature>
<dbReference type="InterPro" id="IPR011528">
    <property type="entry name" value="NERD"/>
</dbReference>
<keyword evidence="5" id="KW-1185">Reference proteome</keyword>
<dbReference type="Pfam" id="PF13538">
    <property type="entry name" value="UvrD_C_2"/>
    <property type="match status" value="1"/>
</dbReference>
<dbReference type="InterPro" id="IPR027417">
    <property type="entry name" value="P-loop_NTPase"/>
</dbReference>
<dbReference type="STRING" id="1938817.SAMN06296008_1147"/>
<protein>
    <recommendedName>
        <fullName evidence="1">DNA 3'-5' helicase II</fullName>
    </recommendedName>
</protein>
<dbReference type="GO" id="GO:0005524">
    <property type="term" value="F:ATP binding"/>
    <property type="evidence" value="ECO:0007669"/>
    <property type="project" value="InterPro"/>
</dbReference>
<dbReference type="AlphaFoldDB" id="A0A1W2BL59"/>
<dbReference type="RefSeq" id="WP_084285140.1">
    <property type="nucleotide sequence ID" value="NZ_FWXJ01000014.1"/>
</dbReference>
<dbReference type="PANTHER" id="PTHR11070">
    <property type="entry name" value="UVRD / RECB / PCRA DNA HELICASE FAMILY MEMBER"/>
    <property type="match status" value="1"/>
</dbReference>
<name>A0A1W2BL59_9BURK</name>
<feature type="domain" description="NERD" evidence="2">
    <location>
        <begin position="19"/>
        <end position="121"/>
    </location>
</feature>
<dbReference type="InterPro" id="IPR027785">
    <property type="entry name" value="UvrD-like_helicase_C"/>
</dbReference>
<gene>
    <name evidence="4" type="ORF">SAMN06296008_1147</name>
</gene>